<name>A0AAU7U7A3_9DEIO</name>
<accession>A0AAU7U7A3</accession>
<dbReference type="RefSeq" id="WP_350242267.1">
    <property type="nucleotide sequence ID" value="NZ_CP158298.1"/>
</dbReference>
<protein>
    <submittedName>
        <fullName evidence="1">Uncharacterized protein</fullName>
    </submittedName>
</protein>
<geneLocation type="plasmid" evidence="1">
    <name>pDson03</name>
</geneLocation>
<sequence length="150" mass="16046">MAAFGQPVFPAWWESFSFIGHLHSDGRTMTYIGSNIFRGRAGAGPEGACDEPHVKPFSGTCIYDEQAEAFLRTSTFPAGVLKGKSTLWARNSLLYAPRANGQNHVVPCPCGPEGAETPTPATLGTLTTSDFFSGRAPKGVTMQVQLVKLP</sequence>
<dbReference type="EMBL" id="CP158298">
    <property type="protein sequence ID" value="XBV84230.1"/>
    <property type="molecule type" value="Genomic_DNA"/>
</dbReference>
<evidence type="ECO:0000313" key="1">
    <source>
        <dbReference type="EMBL" id="XBV84230.1"/>
    </source>
</evidence>
<gene>
    <name evidence="1" type="ORF">ABOD76_04010</name>
</gene>
<keyword evidence="1" id="KW-0614">Plasmid</keyword>
<proteinExistence type="predicted"/>
<dbReference type="KEGG" id="dsc:ABOD76_04010"/>
<organism evidence="1">
    <name type="scientific">Deinococcus sonorensis KR-87</name>
    <dbReference type="NCBI Taxonomy" id="694439"/>
    <lineage>
        <taxon>Bacteria</taxon>
        <taxon>Thermotogati</taxon>
        <taxon>Deinococcota</taxon>
        <taxon>Deinococci</taxon>
        <taxon>Deinococcales</taxon>
        <taxon>Deinococcaceae</taxon>
        <taxon>Deinococcus</taxon>
    </lineage>
</organism>
<dbReference type="AlphaFoldDB" id="A0AAU7U7A3"/>
<reference evidence="1" key="1">
    <citation type="submission" date="2024-06" db="EMBL/GenBank/DDBJ databases">
        <title>Draft Genome Sequence of Deinococcus sonorensis Type Strain KR-87, a Biofilm Producing Representative of the Genus Deinococcus.</title>
        <authorList>
            <person name="Boren L.S."/>
            <person name="Grosso R.A."/>
            <person name="Hugenberg-Cox A.N."/>
            <person name="Hill J.T.E."/>
            <person name="Albert C.M."/>
            <person name="Tuohy J.M."/>
        </authorList>
    </citation>
    <scope>NUCLEOTIDE SEQUENCE</scope>
    <source>
        <strain evidence="1">KR-87</strain>
        <plasmid evidence="1">pDson03</plasmid>
    </source>
</reference>